<evidence type="ECO:0000256" key="2">
    <source>
        <dbReference type="SAM" id="Phobius"/>
    </source>
</evidence>
<keyword evidence="2" id="KW-0812">Transmembrane</keyword>
<feature type="signal peptide" evidence="3">
    <location>
        <begin position="1"/>
        <end position="17"/>
    </location>
</feature>
<gene>
    <name evidence="4" type="ORF">EKO04_005983</name>
</gene>
<dbReference type="CDD" id="cd07061">
    <property type="entry name" value="HP_HAP_like"/>
    <property type="match status" value="1"/>
</dbReference>
<dbReference type="AlphaFoldDB" id="A0A8H7MGY8"/>
<reference evidence="4" key="1">
    <citation type="submission" date="2018-12" db="EMBL/GenBank/DDBJ databases">
        <authorList>
            <person name="Syme R.A."/>
            <person name="Farfan-Caceres L."/>
            <person name="Lichtenzveig J."/>
        </authorList>
    </citation>
    <scope>NUCLEOTIDE SEQUENCE</scope>
    <source>
        <strain evidence="4">Al4</strain>
    </source>
</reference>
<dbReference type="Gene3D" id="3.40.50.1240">
    <property type="entry name" value="Phosphoglycerate mutase-like"/>
    <property type="match status" value="1"/>
</dbReference>
<dbReference type="SUPFAM" id="SSF53254">
    <property type="entry name" value="Phosphoglycerate mutase-like"/>
    <property type="match status" value="1"/>
</dbReference>
<keyword evidence="2" id="KW-1133">Transmembrane helix</keyword>
<feature type="chain" id="PRO_5034852612" description="Histidine acid phosphatase" evidence="3">
    <location>
        <begin position="18"/>
        <end position="597"/>
    </location>
</feature>
<sequence>MFALSLTVLASAWLAAAQTDDVYHPHGAFAFVRSGERTPALTGDTQVLTALGANQMYRLGQNLRARWIDSSGDAELGRQNIANMSVDMINNDQISIQTLDTQYLVSSAQAFMQGMYPPHALGNSTGLGDSTGLLADGTIVQAPLDGYQYATVQSFSPFAYNSIYIAGNQNCPMAKRESLQYLVSDSFRETKADSKETYDLLQTSWFQGNLLDDQRDYDHALEIYDYLSYQYTHNRTIYERLTGNPLYTGVYNATRYYADEYAWNFWGNTASSASDTDNQAIGGKTLAAEILHQFQNLVTDSRNHSASTDAAYPITLLFGEKDPFISLLSLMLMDARDNSFRAIPPFASAMIFELFSTGQDESFPQDDDDLWVRFYYHNGTTDFNGQLIAFPMFNRGPSQTDMKWNDFQMMFSGIMMNTIVDWCETCNSPSLFCTGVDPNTIMASNPNRQSNNKQNHAVSPAVAGVIGAVVTLAVAGLLFALAMLAGGIRFHRVQRGSASSLGGFKGSRKLASDPDVANLSKSGALPAGVVSFGATHTAADSDGRARHERVGSWELRQKEFGSYKSGDMGEGFCSPRESFEHIDAVAGGRPVQPRESV</sequence>
<dbReference type="GO" id="GO:0016791">
    <property type="term" value="F:phosphatase activity"/>
    <property type="evidence" value="ECO:0007669"/>
    <property type="project" value="TreeGrafter"/>
</dbReference>
<accession>A0A8H7MGY8</accession>
<feature type="transmembrane region" description="Helical" evidence="2">
    <location>
        <begin position="461"/>
        <end position="485"/>
    </location>
</feature>
<dbReference type="EMBL" id="RZGK01000010">
    <property type="protein sequence ID" value="KAF9695979.1"/>
    <property type="molecule type" value="Genomic_DNA"/>
</dbReference>
<name>A0A8H7MGY8_9PLEO</name>
<evidence type="ECO:0000313" key="4">
    <source>
        <dbReference type="EMBL" id="KAF9695979.1"/>
    </source>
</evidence>
<evidence type="ECO:0008006" key="6">
    <source>
        <dbReference type="Google" id="ProtNLM"/>
    </source>
</evidence>
<reference evidence="4" key="2">
    <citation type="submission" date="2020-09" db="EMBL/GenBank/DDBJ databases">
        <title>Reference genome assembly for Australian Ascochyta lentis isolate Al4.</title>
        <authorList>
            <person name="Lee R.C."/>
            <person name="Farfan-Caceres L.M."/>
            <person name="Debler J.W."/>
            <person name="Williams A.H."/>
            <person name="Henares B.M."/>
        </authorList>
    </citation>
    <scope>NUCLEOTIDE SEQUENCE</scope>
    <source>
        <strain evidence="4">Al4</strain>
    </source>
</reference>
<evidence type="ECO:0000256" key="3">
    <source>
        <dbReference type="SAM" id="SignalP"/>
    </source>
</evidence>
<evidence type="ECO:0000313" key="5">
    <source>
        <dbReference type="Proteomes" id="UP000651452"/>
    </source>
</evidence>
<keyword evidence="5" id="KW-1185">Reference proteome</keyword>
<keyword evidence="2" id="KW-0472">Membrane</keyword>
<dbReference type="PANTHER" id="PTHR11567">
    <property type="entry name" value="ACID PHOSPHATASE-RELATED"/>
    <property type="match status" value="1"/>
</dbReference>
<comment type="similarity">
    <text evidence="1">Belongs to the histidine acid phosphatase family.</text>
</comment>
<dbReference type="InterPro" id="IPR029033">
    <property type="entry name" value="His_PPase_superfam"/>
</dbReference>
<dbReference type="Proteomes" id="UP000651452">
    <property type="component" value="Unassembled WGS sequence"/>
</dbReference>
<evidence type="ECO:0000256" key="1">
    <source>
        <dbReference type="ARBA" id="ARBA00005375"/>
    </source>
</evidence>
<dbReference type="PANTHER" id="PTHR11567:SF127">
    <property type="entry name" value="HISTIDINE ACID PHOSPHATASE"/>
    <property type="match status" value="1"/>
</dbReference>
<dbReference type="OrthoDB" id="258392at2759"/>
<comment type="caution">
    <text evidence="4">The sequence shown here is derived from an EMBL/GenBank/DDBJ whole genome shotgun (WGS) entry which is preliminary data.</text>
</comment>
<proteinExistence type="inferred from homology"/>
<keyword evidence="3" id="KW-0732">Signal</keyword>
<organism evidence="4 5">
    <name type="scientific">Ascochyta lentis</name>
    <dbReference type="NCBI Taxonomy" id="205686"/>
    <lineage>
        <taxon>Eukaryota</taxon>
        <taxon>Fungi</taxon>
        <taxon>Dikarya</taxon>
        <taxon>Ascomycota</taxon>
        <taxon>Pezizomycotina</taxon>
        <taxon>Dothideomycetes</taxon>
        <taxon>Pleosporomycetidae</taxon>
        <taxon>Pleosporales</taxon>
        <taxon>Pleosporineae</taxon>
        <taxon>Didymellaceae</taxon>
        <taxon>Ascochyta</taxon>
    </lineage>
</organism>
<dbReference type="Pfam" id="PF00328">
    <property type="entry name" value="His_Phos_2"/>
    <property type="match status" value="1"/>
</dbReference>
<dbReference type="InterPro" id="IPR050645">
    <property type="entry name" value="Histidine_acid_phosphatase"/>
</dbReference>
<dbReference type="InterPro" id="IPR000560">
    <property type="entry name" value="His_Pase_clade-2"/>
</dbReference>
<protein>
    <recommendedName>
        <fullName evidence="6">Histidine acid phosphatase</fullName>
    </recommendedName>
</protein>